<evidence type="ECO:0000256" key="2">
    <source>
        <dbReference type="ARBA" id="ARBA00023082"/>
    </source>
</evidence>
<dbReference type="InterPro" id="IPR039425">
    <property type="entry name" value="RNA_pol_sigma-70-like"/>
</dbReference>
<evidence type="ECO:0000256" key="1">
    <source>
        <dbReference type="ARBA" id="ARBA00023015"/>
    </source>
</evidence>
<comment type="caution">
    <text evidence="5">The sequence shown here is derived from an EMBL/GenBank/DDBJ whole genome shotgun (WGS) entry which is preliminary data.</text>
</comment>
<keyword evidence="3" id="KW-0804">Transcription</keyword>
<evidence type="ECO:0000313" key="5">
    <source>
        <dbReference type="EMBL" id="MFC7337127.1"/>
    </source>
</evidence>
<dbReference type="Pfam" id="PF04542">
    <property type="entry name" value="Sigma70_r2"/>
    <property type="match status" value="1"/>
</dbReference>
<name>A0ABW2L6J3_9BACT</name>
<dbReference type="InterPro" id="IPR013325">
    <property type="entry name" value="RNA_pol_sigma_r2"/>
</dbReference>
<evidence type="ECO:0000256" key="3">
    <source>
        <dbReference type="ARBA" id="ARBA00023163"/>
    </source>
</evidence>
<dbReference type="NCBIfam" id="TIGR02937">
    <property type="entry name" value="sigma70-ECF"/>
    <property type="match status" value="1"/>
</dbReference>
<gene>
    <name evidence="5" type="ORF">ACFQY0_08055</name>
</gene>
<reference evidence="6" key="1">
    <citation type="journal article" date="2019" name="Int. J. Syst. Evol. Microbiol.">
        <title>The Global Catalogue of Microorganisms (GCM) 10K type strain sequencing project: providing services to taxonomists for standard genome sequencing and annotation.</title>
        <authorList>
            <consortium name="The Broad Institute Genomics Platform"/>
            <consortium name="The Broad Institute Genome Sequencing Center for Infectious Disease"/>
            <person name="Wu L."/>
            <person name="Ma J."/>
        </authorList>
    </citation>
    <scope>NUCLEOTIDE SEQUENCE [LARGE SCALE GENOMIC DNA]</scope>
    <source>
        <strain evidence="6">CGMCC 4.1467</strain>
    </source>
</reference>
<proteinExistence type="predicted"/>
<dbReference type="PANTHER" id="PTHR43133">
    <property type="entry name" value="RNA POLYMERASE ECF-TYPE SIGMA FACTO"/>
    <property type="match status" value="1"/>
</dbReference>
<dbReference type="EMBL" id="JBHTBS010000003">
    <property type="protein sequence ID" value="MFC7337127.1"/>
    <property type="molecule type" value="Genomic_DNA"/>
</dbReference>
<dbReference type="NCBIfam" id="TIGR02989">
    <property type="entry name" value="Sig-70_gvs1"/>
    <property type="match status" value="1"/>
</dbReference>
<dbReference type="InterPro" id="IPR014331">
    <property type="entry name" value="RNA_pol_sigma70_ECF_RHOBA"/>
</dbReference>
<evidence type="ECO:0000259" key="4">
    <source>
        <dbReference type="Pfam" id="PF04542"/>
    </source>
</evidence>
<dbReference type="PANTHER" id="PTHR43133:SF51">
    <property type="entry name" value="RNA POLYMERASE SIGMA FACTOR"/>
    <property type="match status" value="1"/>
</dbReference>
<keyword evidence="6" id="KW-1185">Reference proteome</keyword>
<protein>
    <submittedName>
        <fullName evidence="5">Sigma-70 family RNA polymerase sigma factor</fullName>
    </submittedName>
</protein>
<feature type="domain" description="RNA polymerase sigma-70 region 2" evidence="4">
    <location>
        <begin position="28"/>
        <end position="79"/>
    </location>
</feature>
<dbReference type="Proteomes" id="UP001596472">
    <property type="component" value="Unassembled WGS sequence"/>
</dbReference>
<sequence length="178" mass="20655">MKTEPVQFVSLLIDHQEIIRSFIITQIPGSPDVRDILQEVNIVLWEKRSSFKEGTNFGAWACTVARYKVLEHRRKEARRSGVLIFNNDLSEILAEKTQNRHPDYLEDQRLALEHCMSQLSKTNRRLLEVRYAAKRGGLDQLAKDTGRTNDSLRVTLFRLRILLRRCIASFLEAEGRCS</sequence>
<evidence type="ECO:0000313" key="6">
    <source>
        <dbReference type="Proteomes" id="UP001596472"/>
    </source>
</evidence>
<accession>A0ABW2L6J3</accession>
<dbReference type="Gene3D" id="1.10.1740.10">
    <property type="match status" value="1"/>
</dbReference>
<keyword evidence="1" id="KW-0805">Transcription regulation</keyword>
<keyword evidence="2" id="KW-0731">Sigma factor</keyword>
<dbReference type="InterPro" id="IPR007627">
    <property type="entry name" value="RNA_pol_sigma70_r2"/>
</dbReference>
<organism evidence="5 6">
    <name type="scientific">Haloferula chungangensis</name>
    <dbReference type="NCBI Taxonomy" id="1048331"/>
    <lineage>
        <taxon>Bacteria</taxon>
        <taxon>Pseudomonadati</taxon>
        <taxon>Verrucomicrobiota</taxon>
        <taxon>Verrucomicrobiia</taxon>
        <taxon>Verrucomicrobiales</taxon>
        <taxon>Verrucomicrobiaceae</taxon>
        <taxon>Haloferula</taxon>
    </lineage>
</organism>
<dbReference type="InterPro" id="IPR014284">
    <property type="entry name" value="RNA_pol_sigma-70_dom"/>
</dbReference>
<dbReference type="SUPFAM" id="SSF88946">
    <property type="entry name" value="Sigma2 domain of RNA polymerase sigma factors"/>
    <property type="match status" value="1"/>
</dbReference>
<dbReference type="RefSeq" id="WP_379711154.1">
    <property type="nucleotide sequence ID" value="NZ_JBHTBS010000003.1"/>
</dbReference>